<name>A0ABY5TNX7_9GAMM</name>
<dbReference type="Pfam" id="PF01292">
    <property type="entry name" value="Ni_hydr_CYTB"/>
    <property type="match status" value="1"/>
</dbReference>
<evidence type="ECO:0000256" key="10">
    <source>
        <dbReference type="ARBA" id="ARBA00023004"/>
    </source>
</evidence>
<evidence type="ECO:0000256" key="9">
    <source>
        <dbReference type="ARBA" id="ARBA00022989"/>
    </source>
</evidence>
<evidence type="ECO:0000256" key="6">
    <source>
        <dbReference type="ARBA" id="ARBA00022692"/>
    </source>
</evidence>
<keyword evidence="7" id="KW-0479">Metal-binding</keyword>
<dbReference type="InterPro" id="IPR016174">
    <property type="entry name" value="Di-haem_cyt_TM"/>
</dbReference>
<gene>
    <name evidence="15" type="ORF">NYF23_02740</name>
</gene>
<organism evidence="15 16">
    <name type="scientific">SAR92 clade bacterium H455</name>
    <dbReference type="NCBI Taxonomy" id="2974818"/>
    <lineage>
        <taxon>Bacteria</taxon>
        <taxon>Pseudomonadati</taxon>
        <taxon>Pseudomonadota</taxon>
        <taxon>Gammaproteobacteria</taxon>
        <taxon>Cellvibrionales</taxon>
        <taxon>Porticoccaceae</taxon>
        <taxon>SAR92 clade</taxon>
    </lineage>
</organism>
<evidence type="ECO:0000256" key="1">
    <source>
        <dbReference type="ARBA" id="ARBA00001970"/>
    </source>
</evidence>
<keyword evidence="3" id="KW-0813">Transport</keyword>
<dbReference type="Gene3D" id="1.20.950.20">
    <property type="entry name" value="Transmembrane di-heme cytochromes, Chain C"/>
    <property type="match status" value="2"/>
</dbReference>
<keyword evidence="4" id="KW-1003">Cell membrane</keyword>
<sequence length="178" mass="20148">MGIRNTEQQWGWPSKLLHWLTALLILVQIPLGFYADDLANSPLKLELFGWHKSFGILVLILAVLRLLWRMAGSIPALPDASIVQRRLANLGHSLLYGLMLVLPLSGWIMSSAANRPINWFWIIELPALTGPDKALKEIAEEVHEVSVILLLVVLAVHIGAALWHHFKLRDSVVKRMWF</sequence>
<evidence type="ECO:0000313" key="16">
    <source>
        <dbReference type="Proteomes" id="UP001059934"/>
    </source>
</evidence>
<dbReference type="InterPro" id="IPR052168">
    <property type="entry name" value="Cytochrome_b561_oxidase"/>
</dbReference>
<feature type="transmembrane region" description="Helical" evidence="13">
    <location>
        <begin position="16"/>
        <end position="35"/>
    </location>
</feature>
<evidence type="ECO:0000256" key="12">
    <source>
        <dbReference type="ARBA" id="ARBA00037975"/>
    </source>
</evidence>
<dbReference type="EMBL" id="CP103416">
    <property type="protein sequence ID" value="UVW35538.1"/>
    <property type="molecule type" value="Genomic_DNA"/>
</dbReference>
<keyword evidence="5" id="KW-0349">Heme</keyword>
<dbReference type="PANTHER" id="PTHR30529:SF7">
    <property type="entry name" value="CYTOCHROME B561 BACTERIAL_NI-HYDROGENASE DOMAIN-CONTAINING PROTEIN"/>
    <property type="match status" value="1"/>
</dbReference>
<evidence type="ECO:0000313" key="15">
    <source>
        <dbReference type="EMBL" id="UVW35538.1"/>
    </source>
</evidence>
<evidence type="ECO:0000256" key="2">
    <source>
        <dbReference type="ARBA" id="ARBA00004651"/>
    </source>
</evidence>
<comment type="cofactor">
    <cofactor evidence="1">
        <name>heme b</name>
        <dbReference type="ChEBI" id="CHEBI:60344"/>
    </cofactor>
</comment>
<evidence type="ECO:0000256" key="4">
    <source>
        <dbReference type="ARBA" id="ARBA00022475"/>
    </source>
</evidence>
<evidence type="ECO:0000256" key="7">
    <source>
        <dbReference type="ARBA" id="ARBA00022723"/>
    </source>
</evidence>
<dbReference type="Proteomes" id="UP001059934">
    <property type="component" value="Chromosome"/>
</dbReference>
<dbReference type="InterPro" id="IPR011577">
    <property type="entry name" value="Cyt_b561_bac/Ni-Hgenase"/>
</dbReference>
<keyword evidence="8" id="KW-0249">Electron transport</keyword>
<evidence type="ECO:0000259" key="14">
    <source>
        <dbReference type="Pfam" id="PF01292"/>
    </source>
</evidence>
<evidence type="ECO:0000256" key="11">
    <source>
        <dbReference type="ARBA" id="ARBA00023136"/>
    </source>
</evidence>
<proteinExistence type="inferred from homology"/>
<feature type="transmembrane region" description="Helical" evidence="13">
    <location>
        <begin position="89"/>
        <end position="109"/>
    </location>
</feature>
<feature type="transmembrane region" description="Helical" evidence="13">
    <location>
        <begin position="47"/>
        <end position="68"/>
    </location>
</feature>
<evidence type="ECO:0000256" key="5">
    <source>
        <dbReference type="ARBA" id="ARBA00022617"/>
    </source>
</evidence>
<comment type="subcellular location">
    <subcellularLocation>
        <location evidence="2">Cell membrane</location>
        <topology evidence="2">Multi-pass membrane protein</topology>
    </subcellularLocation>
</comment>
<evidence type="ECO:0000256" key="8">
    <source>
        <dbReference type="ARBA" id="ARBA00022982"/>
    </source>
</evidence>
<keyword evidence="6 13" id="KW-0812">Transmembrane</keyword>
<reference evidence="15" key="1">
    <citation type="submission" date="2022-08" db="EMBL/GenBank/DDBJ databases">
        <title>Catabolic pathway analysis in culturable SAR92 clade bacteria reveals their overlooked roles in DMSP degradation in coastal seas.</title>
        <authorList>
            <person name="He X."/>
            <person name="Zhang X."/>
            <person name="Zhang Y."/>
        </authorList>
    </citation>
    <scope>NUCLEOTIDE SEQUENCE</scope>
    <source>
        <strain evidence="15">H455</strain>
    </source>
</reference>
<comment type="similarity">
    <text evidence="12">Belongs to the cytochrome b561 family.</text>
</comment>
<evidence type="ECO:0000256" key="13">
    <source>
        <dbReference type="SAM" id="Phobius"/>
    </source>
</evidence>
<feature type="domain" description="Cytochrome b561 bacterial/Ni-hydrogenase" evidence="14">
    <location>
        <begin position="10"/>
        <end position="177"/>
    </location>
</feature>
<feature type="transmembrane region" description="Helical" evidence="13">
    <location>
        <begin position="145"/>
        <end position="166"/>
    </location>
</feature>
<keyword evidence="10" id="KW-0408">Iron</keyword>
<dbReference type="PANTHER" id="PTHR30529">
    <property type="entry name" value="CYTOCHROME B561"/>
    <property type="match status" value="1"/>
</dbReference>
<protein>
    <submittedName>
        <fullName evidence="15">Cytochrome b</fullName>
    </submittedName>
</protein>
<dbReference type="SUPFAM" id="SSF81342">
    <property type="entry name" value="Transmembrane di-heme cytochromes"/>
    <property type="match status" value="1"/>
</dbReference>
<accession>A0ABY5TNX7</accession>
<keyword evidence="11 13" id="KW-0472">Membrane</keyword>
<keyword evidence="9 13" id="KW-1133">Transmembrane helix</keyword>
<evidence type="ECO:0000256" key="3">
    <source>
        <dbReference type="ARBA" id="ARBA00022448"/>
    </source>
</evidence>
<keyword evidence="16" id="KW-1185">Reference proteome</keyword>